<dbReference type="PANTHER" id="PTHR10815">
    <property type="entry name" value="METHYLATED-DNA--PROTEIN-CYSTEINE METHYLTRANSFERASE"/>
    <property type="match status" value="1"/>
</dbReference>
<dbReference type="GO" id="GO:0003908">
    <property type="term" value="F:methylated-DNA-[protein]-cysteine S-methyltransferase activity"/>
    <property type="evidence" value="ECO:0007669"/>
    <property type="project" value="UniProtKB-EC"/>
</dbReference>
<evidence type="ECO:0000256" key="4">
    <source>
        <dbReference type="ARBA" id="ARBA00022603"/>
    </source>
</evidence>
<dbReference type="GO" id="GO:0006281">
    <property type="term" value="P:DNA repair"/>
    <property type="evidence" value="ECO:0007669"/>
    <property type="project" value="UniProtKB-KW"/>
</dbReference>
<comment type="catalytic activity">
    <reaction evidence="8">
        <text>a 6-O-methyl-2'-deoxyguanosine in DNA + L-cysteinyl-[protein] = S-methyl-L-cysteinyl-[protein] + a 2'-deoxyguanosine in DNA</text>
        <dbReference type="Rhea" id="RHEA:24000"/>
        <dbReference type="Rhea" id="RHEA-COMP:10131"/>
        <dbReference type="Rhea" id="RHEA-COMP:10132"/>
        <dbReference type="Rhea" id="RHEA-COMP:11367"/>
        <dbReference type="Rhea" id="RHEA-COMP:11368"/>
        <dbReference type="ChEBI" id="CHEBI:29950"/>
        <dbReference type="ChEBI" id="CHEBI:82612"/>
        <dbReference type="ChEBI" id="CHEBI:85445"/>
        <dbReference type="ChEBI" id="CHEBI:85448"/>
        <dbReference type="EC" id="2.1.1.63"/>
    </reaction>
</comment>
<dbReference type="Pfam" id="PF02870">
    <property type="entry name" value="Methyltransf_1N"/>
    <property type="match status" value="1"/>
</dbReference>
<organism evidence="11 12">
    <name type="scientific">Phaeobacter porticola</name>
    <dbReference type="NCBI Taxonomy" id="1844006"/>
    <lineage>
        <taxon>Bacteria</taxon>
        <taxon>Pseudomonadati</taxon>
        <taxon>Pseudomonadota</taxon>
        <taxon>Alphaproteobacteria</taxon>
        <taxon>Rhodobacterales</taxon>
        <taxon>Roseobacteraceae</taxon>
        <taxon>Phaeobacter</taxon>
    </lineage>
</organism>
<dbReference type="CDD" id="cd06445">
    <property type="entry name" value="ATase"/>
    <property type="match status" value="1"/>
</dbReference>
<proteinExistence type="inferred from homology"/>
<dbReference type="InterPro" id="IPR001497">
    <property type="entry name" value="MethylDNA_cys_MeTrfase_AS"/>
</dbReference>
<dbReference type="Pfam" id="PF01035">
    <property type="entry name" value="DNA_binding_1"/>
    <property type="match status" value="1"/>
</dbReference>
<name>A0A1L3I821_9RHOB</name>
<keyword evidence="7" id="KW-0234">DNA repair</keyword>
<evidence type="ECO:0000256" key="6">
    <source>
        <dbReference type="ARBA" id="ARBA00022763"/>
    </source>
</evidence>
<dbReference type="Proteomes" id="UP000183859">
    <property type="component" value="Chromosome"/>
</dbReference>
<gene>
    <name evidence="11" type="ORF">PhaeoP97_02785</name>
</gene>
<evidence type="ECO:0000256" key="3">
    <source>
        <dbReference type="ARBA" id="ARBA00011918"/>
    </source>
</evidence>
<sequence>MQPPETATQQMAEASLETPVGTLCVGEQDGAIVRLTWQAAPTGASGSALTAEALAQLRAYFAHELTAFDLPLAVAGSDFQRAVCAAMSAIPLGETRTYGDIAKELGAAAQPVGNACGANPIPVIIPCHRVLGASGLGGFSGAGGVETKVALLRHEGAAGLLI</sequence>
<keyword evidence="6" id="KW-0227">DNA damage</keyword>
<evidence type="ECO:0000256" key="2">
    <source>
        <dbReference type="ARBA" id="ARBA00008711"/>
    </source>
</evidence>
<dbReference type="NCBIfam" id="TIGR00589">
    <property type="entry name" value="ogt"/>
    <property type="match status" value="1"/>
</dbReference>
<feature type="domain" description="Methylguanine DNA methyltransferase ribonuclease-like" evidence="10">
    <location>
        <begin position="13"/>
        <end position="73"/>
    </location>
</feature>
<dbReference type="EMBL" id="CP016364">
    <property type="protein sequence ID" value="APG48162.1"/>
    <property type="molecule type" value="Genomic_DNA"/>
</dbReference>
<dbReference type="InterPro" id="IPR036388">
    <property type="entry name" value="WH-like_DNA-bd_sf"/>
</dbReference>
<dbReference type="EC" id="2.1.1.63" evidence="3"/>
<comment type="similarity">
    <text evidence="2">Belongs to the MGMT family.</text>
</comment>
<evidence type="ECO:0000256" key="1">
    <source>
        <dbReference type="ARBA" id="ARBA00001286"/>
    </source>
</evidence>
<dbReference type="SUPFAM" id="SSF53155">
    <property type="entry name" value="Methylated DNA-protein cysteine methyltransferase domain"/>
    <property type="match status" value="1"/>
</dbReference>
<dbReference type="SUPFAM" id="SSF46767">
    <property type="entry name" value="Methylated DNA-protein cysteine methyltransferase, C-terminal domain"/>
    <property type="match status" value="1"/>
</dbReference>
<dbReference type="FunFam" id="1.10.10.10:FF:000214">
    <property type="entry name" value="Methylated-DNA--protein-cysteine methyltransferase"/>
    <property type="match status" value="1"/>
</dbReference>
<keyword evidence="5 11" id="KW-0808">Transferase</keyword>
<evidence type="ECO:0000259" key="9">
    <source>
        <dbReference type="Pfam" id="PF01035"/>
    </source>
</evidence>
<dbReference type="InterPro" id="IPR036631">
    <property type="entry name" value="MGMT_N_sf"/>
</dbReference>
<dbReference type="Gene3D" id="1.10.10.10">
    <property type="entry name" value="Winged helix-like DNA-binding domain superfamily/Winged helix DNA-binding domain"/>
    <property type="match status" value="1"/>
</dbReference>
<accession>A0A1L3I821</accession>
<dbReference type="AlphaFoldDB" id="A0A1L3I821"/>
<reference evidence="12" key="1">
    <citation type="submission" date="2016-07" db="EMBL/GenBank/DDBJ databases">
        <title>Phaeobacter portensis sp. nov., a tropodithietic acid producing bacterium isolated from a German harbor.</title>
        <authorList>
            <person name="Freese H.M."/>
            <person name="Bunk B."/>
            <person name="Breider S."/>
            <person name="Brinkhoff T."/>
        </authorList>
    </citation>
    <scope>NUCLEOTIDE SEQUENCE [LARGE SCALE GENOMIC DNA]</scope>
    <source>
        <strain evidence="12">P97</strain>
    </source>
</reference>
<evidence type="ECO:0000313" key="12">
    <source>
        <dbReference type="Proteomes" id="UP000183859"/>
    </source>
</evidence>
<dbReference type="GO" id="GO:0032259">
    <property type="term" value="P:methylation"/>
    <property type="evidence" value="ECO:0007669"/>
    <property type="project" value="UniProtKB-KW"/>
</dbReference>
<protein>
    <recommendedName>
        <fullName evidence="3">methylated-DNA--[protein]-cysteine S-methyltransferase</fullName>
        <ecNumber evidence="3">2.1.1.63</ecNumber>
    </recommendedName>
</protein>
<dbReference type="PANTHER" id="PTHR10815:SF13">
    <property type="entry name" value="METHYLATED-DNA--PROTEIN-CYSTEINE METHYLTRANSFERASE"/>
    <property type="match status" value="1"/>
</dbReference>
<dbReference type="InterPro" id="IPR014048">
    <property type="entry name" value="MethylDNA_cys_MeTrfase_DNA-bd"/>
</dbReference>
<evidence type="ECO:0000313" key="11">
    <source>
        <dbReference type="EMBL" id="APG48162.1"/>
    </source>
</evidence>
<feature type="domain" description="Methylated-DNA-[protein]-cysteine S-methyltransferase DNA binding" evidence="9">
    <location>
        <begin position="78"/>
        <end position="157"/>
    </location>
</feature>
<dbReference type="Gene3D" id="3.30.160.70">
    <property type="entry name" value="Methylated DNA-protein cysteine methyltransferase domain"/>
    <property type="match status" value="1"/>
</dbReference>
<dbReference type="PROSITE" id="PS00374">
    <property type="entry name" value="MGMT"/>
    <property type="match status" value="1"/>
</dbReference>
<dbReference type="STRING" id="1844006.PhaeoP97_02785"/>
<evidence type="ECO:0000259" key="10">
    <source>
        <dbReference type="Pfam" id="PF02870"/>
    </source>
</evidence>
<comment type="catalytic activity">
    <reaction evidence="1">
        <text>a 4-O-methyl-thymidine in DNA + L-cysteinyl-[protein] = a thymidine in DNA + S-methyl-L-cysteinyl-[protein]</text>
        <dbReference type="Rhea" id="RHEA:53428"/>
        <dbReference type="Rhea" id="RHEA-COMP:10131"/>
        <dbReference type="Rhea" id="RHEA-COMP:10132"/>
        <dbReference type="Rhea" id="RHEA-COMP:13555"/>
        <dbReference type="Rhea" id="RHEA-COMP:13556"/>
        <dbReference type="ChEBI" id="CHEBI:29950"/>
        <dbReference type="ChEBI" id="CHEBI:82612"/>
        <dbReference type="ChEBI" id="CHEBI:137386"/>
        <dbReference type="ChEBI" id="CHEBI:137387"/>
        <dbReference type="EC" id="2.1.1.63"/>
    </reaction>
</comment>
<keyword evidence="12" id="KW-1185">Reference proteome</keyword>
<dbReference type="KEGG" id="php:PhaeoP97_02785"/>
<evidence type="ECO:0000256" key="7">
    <source>
        <dbReference type="ARBA" id="ARBA00023204"/>
    </source>
</evidence>
<keyword evidence="4 11" id="KW-0489">Methyltransferase</keyword>
<dbReference type="InterPro" id="IPR008332">
    <property type="entry name" value="MethylG_MeTrfase_N"/>
</dbReference>
<evidence type="ECO:0000256" key="8">
    <source>
        <dbReference type="ARBA" id="ARBA00049348"/>
    </source>
</evidence>
<evidence type="ECO:0000256" key="5">
    <source>
        <dbReference type="ARBA" id="ARBA00022679"/>
    </source>
</evidence>
<dbReference type="InterPro" id="IPR036217">
    <property type="entry name" value="MethylDNA_cys_MeTrfase_DNAb"/>
</dbReference>